<dbReference type="EMBL" id="MU856547">
    <property type="protein sequence ID" value="KAK3896548.1"/>
    <property type="molecule type" value="Genomic_DNA"/>
</dbReference>
<accession>A0AAN6MAQ8</accession>
<protein>
    <submittedName>
        <fullName evidence="3">Uncharacterized protein</fullName>
    </submittedName>
</protein>
<reference evidence="3" key="2">
    <citation type="submission" date="2023-05" db="EMBL/GenBank/DDBJ databases">
        <authorList>
            <consortium name="Lawrence Berkeley National Laboratory"/>
            <person name="Steindorff A."/>
            <person name="Hensen N."/>
            <person name="Bonometti L."/>
            <person name="Westerberg I."/>
            <person name="Brannstrom I.O."/>
            <person name="Guillou S."/>
            <person name="Cros-Aarteil S."/>
            <person name="Calhoun S."/>
            <person name="Haridas S."/>
            <person name="Kuo A."/>
            <person name="Mondo S."/>
            <person name="Pangilinan J."/>
            <person name="Riley R."/>
            <person name="Labutti K."/>
            <person name="Andreopoulos B."/>
            <person name="Lipzen A."/>
            <person name="Chen C."/>
            <person name="Yanf M."/>
            <person name="Daum C."/>
            <person name="Ng V."/>
            <person name="Clum A."/>
            <person name="Ohm R."/>
            <person name="Martin F."/>
            <person name="Silar P."/>
            <person name="Natvig D."/>
            <person name="Lalanne C."/>
            <person name="Gautier V."/>
            <person name="Ament-Velasquez S.L."/>
            <person name="Kruys A."/>
            <person name="Hutchinson M.I."/>
            <person name="Powell A.J."/>
            <person name="Barry K."/>
            <person name="Miller A.N."/>
            <person name="Grigoriev I.V."/>
            <person name="Debuchy R."/>
            <person name="Gladieux P."/>
            <person name="Thoren M.H."/>
            <person name="Johannesson H."/>
        </authorList>
    </citation>
    <scope>NUCLEOTIDE SEQUENCE</scope>
    <source>
        <strain evidence="3">CBS 103.79</strain>
    </source>
</reference>
<feature type="transmembrane region" description="Helical" evidence="2">
    <location>
        <begin position="330"/>
        <end position="353"/>
    </location>
</feature>
<evidence type="ECO:0000313" key="4">
    <source>
        <dbReference type="Proteomes" id="UP001303889"/>
    </source>
</evidence>
<feature type="region of interest" description="Disordered" evidence="1">
    <location>
        <begin position="62"/>
        <end position="97"/>
    </location>
</feature>
<feature type="compositionally biased region" description="Low complexity" evidence="1">
    <location>
        <begin position="142"/>
        <end position="172"/>
    </location>
</feature>
<dbReference type="Proteomes" id="UP001303889">
    <property type="component" value="Unassembled WGS sequence"/>
</dbReference>
<keyword evidence="4" id="KW-1185">Reference proteome</keyword>
<reference evidence="3" key="1">
    <citation type="journal article" date="2023" name="Mol. Phylogenet. Evol.">
        <title>Genome-scale phylogeny and comparative genomics of the fungal order Sordariales.</title>
        <authorList>
            <person name="Hensen N."/>
            <person name="Bonometti L."/>
            <person name="Westerberg I."/>
            <person name="Brannstrom I.O."/>
            <person name="Guillou S."/>
            <person name="Cros-Aarteil S."/>
            <person name="Calhoun S."/>
            <person name="Haridas S."/>
            <person name="Kuo A."/>
            <person name="Mondo S."/>
            <person name="Pangilinan J."/>
            <person name="Riley R."/>
            <person name="LaButti K."/>
            <person name="Andreopoulos B."/>
            <person name="Lipzen A."/>
            <person name="Chen C."/>
            <person name="Yan M."/>
            <person name="Daum C."/>
            <person name="Ng V."/>
            <person name="Clum A."/>
            <person name="Steindorff A."/>
            <person name="Ohm R.A."/>
            <person name="Martin F."/>
            <person name="Silar P."/>
            <person name="Natvig D.O."/>
            <person name="Lalanne C."/>
            <person name="Gautier V."/>
            <person name="Ament-Velasquez S.L."/>
            <person name="Kruys A."/>
            <person name="Hutchinson M.I."/>
            <person name="Powell A.J."/>
            <person name="Barry K."/>
            <person name="Miller A.N."/>
            <person name="Grigoriev I.V."/>
            <person name="Debuchy R."/>
            <person name="Gladieux P."/>
            <person name="Hiltunen Thoren M."/>
            <person name="Johannesson H."/>
        </authorList>
    </citation>
    <scope>NUCLEOTIDE SEQUENCE</scope>
    <source>
        <strain evidence="3">CBS 103.79</strain>
    </source>
</reference>
<evidence type="ECO:0000313" key="3">
    <source>
        <dbReference type="EMBL" id="KAK3896548.1"/>
    </source>
</evidence>
<name>A0AAN6MAQ8_9PEZI</name>
<comment type="caution">
    <text evidence="3">The sequence shown here is derived from an EMBL/GenBank/DDBJ whole genome shotgun (WGS) entry which is preliminary data.</text>
</comment>
<proteinExistence type="predicted"/>
<gene>
    <name evidence="3" type="ORF">C8A05DRAFT_48437</name>
</gene>
<keyword evidence="2" id="KW-0812">Transmembrane</keyword>
<feature type="region of interest" description="Disordered" evidence="1">
    <location>
        <begin position="133"/>
        <end position="172"/>
    </location>
</feature>
<keyword evidence="2" id="KW-0472">Membrane</keyword>
<keyword evidence="2" id="KW-1133">Transmembrane helix</keyword>
<evidence type="ECO:0000256" key="2">
    <source>
        <dbReference type="SAM" id="Phobius"/>
    </source>
</evidence>
<feature type="compositionally biased region" description="Polar residues" evidence="1">
    <location>
        <begin position="77"/>
        <end position="87"/>
    </location>
</feature>
<sequence>MMRLPHPAAAGLRLGHACQLAARAPRALPANRPPLTLTLVALHHQGPRPSPRAAPLWPAAARSLTTSQPCPKRAQESPAQSRFSRASPTYHPPRLDPDAVSDAVNRIISTLNATSPIPSEEATLTALRAVAQFDVRRPSPPRGAGRPRPDADQLLGLDGAAASPGSPAHAQHSAAAQLDDVIDILSDAAYTIVTEPAVVITRDVLGEYITLQARLGRPESLPQILDLYKVKPKPKLVSGAVVYAERNPDKADSAVDPTLAAAALDAAIEAKDMEAALSVVEHTYATTAHVRSKLLKTAFLPATVLVATPPAIYYGAAELARYQNALDPKLATAVAFVGTLCYVGFTATIGLVAHLTANDHMKRITWAEGTPLRHRWLYEDERAALDKIACSFGFAEAGQYGEEDSSDFKWLREYALIRSMILDSVALMPGMN</sequence>
<evidence type="ECO:0000256" key="1">
    <source>
        <dbReference type="SAM" id="MobiDB-lite"/>
    </source>
</evidence>
<organism evidence="3 4">
    <name type="scientific">Staphylotrichum tortipilum</name>
    <dbReference type="NCBI Taxonomy" id="2831512"/>
    <lineage>
        <taxon>Eukaryota</taxon>
        <taxon>Fungi</taxon>
        <taxon>Dikarya</taxon>
        <taxon>Ascomycota</taxon>
        <taxon>Pezizomycotina</taxon>
        <taxon>Sordariomycetes</taxon>
        <taxon>Sordariomycetidae</taxon>
        <taxon>Sordariales</taxon>
        <taxon>Chaetomiaceae</taxon>
        <taxon>Staphylotrichum</taxon>
    </lineage>
</organism>
<dbReference type="AlphaFoldDB" id="A0AAN6MAQ8"/>